<dbReference type="AlphaFoldDB" id="A0A0E3W295"/>
<evidence type="ECO:0000313" key="8">
    <source>
        <dbReference type="EMBL" id="CFW94425.1"/>
    </source>
</evidence>
<dbReference type="PROSITE" id="PS50175">
    <property type="entry name" value="ASP_PROT_RETROV"/>
    <property type="match status" value="1"/>
</dbReference>
<feature type="compositionally biased region" description="Polar residues" evidence="6">
    <location>
        <begin position="334"/>
        <end position="351"/>
    </location>
</feature>
<dbReference type="InterPro" id="IPR055510">
    <property type="entry name" value="DUF7083"/>
</dbReference>
<dbReference type="InterPro" id="IPR001995">
    <property type="entry name" value="Peptidase_A2_cat"/>
</dbReference>
<evidence type="ECO:0000256" key="4">
    <source>
        <dbReference type="ARBA" id="ARBA00022759"/>
    </source>
</evidence>
<feature type="region of interest" description="Disordered" evidence="6">
    <location>
        <begin position="657"/>
        <end position="721"/>
    </location>
</feature>
<dbReference type="VEuPathDB" id="VectorBase:AGAMI1_008479"/>
<dbReference type="SUPFAM" id="SSF50630">
    <property type="entry name" value="Acid proteases"/>
    <property type="match status" value="1"/>
</dbReference>
<keyword evidence="4" id="KW-0255">Endonuclease</keyword>
<feature type="compositionally biased region" description="Acidic residues" evidence="6">
    <location>
        <begin position="1"/>
        <end position="10"/>
    </location>
</feature>
<dbReference type="EMBL" id="HACL01000131">
    <property type="protein sequence ID" value="CFW94425.1"/>
    <property type="molecule type" value="Transcribed_RNA"/>
</dbReference>
<dbReference type="GO" id="GO:0016779">
    <property type="term" value="F:nucleotidyltransferase activity"/>
    <property type="evidence" value="ECO:0007669"/>
    <property type="project" value="UniProtKB-KW"/>
</dbReference>
<dbReference type="PANTHER" id="PTHR37984:SF5">
    <property type="entry name" value="PROTEIN NYNRIN-LIKE"/>
    <property type="match status" value="1"/>
</dbReference>
<feature type="domain" description="Peptidase A2" evidence="7">
    <location>
        <begin position="441"/>
        <end position="517"/>
    </location>
</feature>
<keyword evidence="3" id="KW-0540">Nuclease</keyword>
<dbReference type="Pfam" id="PF23309">
    <property type="entry name" value="DUF7083"/>
    <property type="match status" value="1"/>
</dbReference>
<dbReference type="InterPro" id="IPR050951">
    <property type="entry name" value="Retrovirus_Pol_polyprotein"/>
</dbReference>
<feature type="compositionally biased region" description="Polar residues" evidence="6">
    <location>
        <begin position="660"/>
        <end position="671"/>
    </location>
</feature>
<feature type="region of interest" description="Disordered" evidence="6">
    <location>
        <begin position="84"/>
        <end position="121"/>
    </location>
</feature>
<proteinExistence type="predicted"/>
<organism evidence="8">
    <name type="scientific">Anopheles gambiae</name>
    <name type="common">African malaria mosquito</name>
    <dbReference type="NCBI Taxonomy" id="7165"/>
    <lineage>
        <taxon>Eukaryota</taxon>
        <taxon>Metazoa</taxon>
        <taxon>Ecdysozoa</taxon>
        <taxon>Arthropoda</taxon>
        <taxon>Hexapoda</taxon>
        <taxon>Insecta</taxon>
        <taxon>Pterygota</taxon>
        <taxon>Neoptera</taxon>
        <taxon>Endopterygota</taxon>
        <taxon>Diptera</taxon>
        <taxon>Nematocera</taxon>
        <taxon>Culicoidea</taxon>
        <taxon>Culicidae</taxon>
        <taxon>Anophelinae</taxon>
        <taxon>Anopheles</taxon>
    </lineage>
</organism>
<dbReference type="GO" id="GO:0004519">
    <property type="term" value="F:endonuclease activity"/>
    <property type="evidence" value="ECO:0007669"/>
    <property type="project" value="UniProtKB-KW"/>
</dbReference>
<dbReference type="GO" id="GO:0006508">
    <property type="term" value="P:proteolysis"/>
    <property type="evidence" value="ECO:0007669"/>
    <property type="project" value="InterPro"/>
</dbReference>
<dbReference type="InterPro" id="IPR021109">
    <property type="entry name" value="Peptidase_aspartic_dom_sf"/>
</dbReference>
<evidence type="ECO:0000256" key="2">
    <source>
        <dbReference type="ARBA" id="ARBA00022695"/>
    </source>
</evidence>
<dbReference type="VEuPathDB" id="VectorBase:AGAMI1_006545"/>
<feature type="region of interest" description="Disordered" evidence="6">
    <location>
        <begin position="1"/>
        <end position="53"/>
    </location>
</feature>
<evidence type="ECO:0000256" key="6">
    <source>
        <dbReference type="SAM" id="MobiDB-lite"/>
    </source>
</evidence>
<dbReference type="Gene3D" id="2.40.70.10">
    <property type="entry name" value="Acid Proteases"/>
    <property type="match status" value="1"/>
</dbReference>
<evidence type="ECO:0000256" key="1">
    <source>
        <dbReference type="ARBA" id="ARBA00022679"/>
    </source>
</evidence>
<keyword evidence="1" id="KW-0808">Transferase</keyword>
<feature type="region of interest" description="Disordered" evidence="6">
    <location>
        <begin position="334"/>
        <end position="358"/>
    </location>
</feature>
<keyword evidence="5" id="KW-0378">Hydrolase</keyword>
<sequence length="721" mass="81373">MFNPEGDAEMDEQRRLSLNGARALNPGFVQPTQSAPMQPAQPPSQNPVASSAQAGLAMNGSETGMFLQMLNLMQQQMQQQQQQLSQQQQMMAHMMQQTPHTTAQPQQQAQQAQQYAQQPAAPRNPELIMDALAGSINEFRFEAESGVTFPAWYARYEDLFVQDASRLEDSAKVRLLIRKLGTAEHARYCNFILPRVPRDLTFDDTVSKLKALFGSAESLLSKRYKCLQIVKAHNEDLMTFACRVNRACVDFQFSAMTEEQFKCLMLVCGLREEGDAEIRTRLLARIEDKADLTLEQLSAEAQRITSLKVDSAMIATEGNERVFAMRGDYKQRYAQQTQRSFSKQQHPQQADRSAPAAKPPGPCWLCGDHHWIRDCSYRSHKCEDCGKYGHREGHCNTAGRKKRKNNFYKRSSVATRVVSVNIFSVQQNRKYVTVHIGQKSARLQLDTGSDITIIGRKTWKQLGMPNLSPAQVHAKTATGAHIQLDGEFEADITINGRTETAIIRVIPSDLQLLGADVIAIFSLAAMPMNQFCNRIASDSAKWEKKFPAVFHGKGLCTKTTQTLPEEHDRGFKSGDCVYAKWYSRNSWKWVPAQVVRMIGNVIYEVKTDDGRMHRRHVNQLRKRDIGSSEQSTNLAARTQLPLDLLIEGPRDVVPVEHPTVISSPLLPSSSDGVRGMTSSPPLPSPRPVPVQRRRRQQPVQSPRRSNRSRRFPRRLDGYLLQ</sequence>
<reference evidence="8" key="1">
    <citation type="submission" date="2015-03" db="EMBL/GenBank/DDBJ databases">
        <title>Long non-coding RNA discovery across the genus Anopheles reveals conserved secondary structures within and beyond the Gambiae complex.</title>
        <authorList>
            <person name="Jenkins A."/>
            <person name="Waterhouse R."/>
            <person name="Muskavitch M."/>
        </authorList>
    </citation>
    <scope>NUCLEOTIDE SEQUENCE</scope>
    <source>
        <tissue evidence="8">Whole body</tissue>
    </source>
</reference>
<evidence type="ECO:0000256" key="3">
    <source>
        <dbReference type="ARBA" id="ARBA00022722"/>
    </source>
</evidence>
<keyword evidence="2" id="KW-0548">Nucleotidyltransferase</keyword>
<name>A0A0E3W295_ANOGA</name>
<accession>A0A0E3W295</accession>
<evidence type="ECO:0000256" key="5">
    <source>
        <dbReference type="ARBA" id="ARBA00022801"/>
    </source>
</evidence>
<dbReference type="GO" id="GO:0004190">
    <property type="term" value="F:aspartic-type endopeptidase activity"/>
    <property type="evidence" value="ECO:0007669"/>
    <property type="project" value="InterPro"/>
</dbReference>
<dbReference type="PANTHER" id="PTHR37984">
    <property type="entry name" value="PROTEIN CBG26694"/>
    <property type="match status" value="1"/>
</dbReference>
<protein>
    <recommendedName>
        <fullName evidence="7">Peptidase A2 domain-containing protein</fullName>
    </recommendedName>
</protein>
<evidence type="ECO:0000259" key="7">
    <source>
        <dbReference type="PROSITE" id="PS50175"/>
    </source>
</evidence>